<name>A0A8J6XG20_9CYAN</name>
<feature type="transmembrane region" description="Helical" evidence="1">
    <location>
        <begin position="20"/>
        <end position="41"/>
    </location>
</feature>
<evidence type="ECO:0000313" key="3">
    <source>
        <dbReference type="EMBL" id="MBD2776090.1"/>
    </source>
</evidence>
<feature type="transmembrane region" description="Helical" evidence="1">
    <location>
        <begin position="441"/>
        <end position="463"/>
    </location>
</feature>
<dbReference type="Proteomes" id="UP000629098">
    <property type="component" value="Unassembled WGS sequence"/>
</dbReference>
<evidence type="ECO:0000256" key="1">
    <source>
        <dbReference type="SAM" id="Phobius"/>
    </source>
</evidence>
<feature type="transmembrane region" description="Helical" evidence="1">
    <location>
        <begin position="97"/>
        <end position="115"/>
    </location>
</feature>
<dbReference type="RefSeq" id="WP_190835134.1">
    <property type="nucleotide sequence ID" value="NZ_CAWPPI010000086.1"/>
</dbReference>
<keyword evidence="1" id="KW-1133">Transmembrane helix</keyword>
<keyword evidence="1" id="KW-0812">Transmembrane</keyword>
<keyword evidence="4" id="KW-1185">Reference proteome</keyword>
<dbReference type="SUPFAM" id="SSF49899">
    <property type="entry name" value="Concanavalin A-like lectins/glucanases"/>
    <property type="match status" value="1"/>
</dbReference>
<feature type="domain" description="VanZ-like" evidence="2">
    <location>
        <begin position="26"/>
        <end position="142"/>
    </location>
</feature>
<reference evidence="3" key="1">
    <citation type="submission" date="2020-09" db="EMBL/GenBank/DDBJ databases">
        <title>Iningainema tapete sp. nov. (Scytonemataceae, Cyanobacteria) from greenhouses in central Florida (USA) produces two types of nodularin with biosynthetic potential for microcystin-LR and anabaenopeptins.</title>
        <authorList>
            <person name="Berthold D.E."/>
            <person name="Lefler F.W."/>
            <person name="Huang I.-S."/>
            <person name="Abdulla H."/>
            <person name="Zimba P.V."/>
            <person name="Laughinghouse H.D. IV."/>
        </authorList>
    </citation>
    <scope>NUCLEOTIDE SEQUENCE</scope>
    <source>
        <strain evidence="3">BLCCT55</strain>
    </source>
</reference>
<accession>A0A8J6XG20</accession>
<dbReference type="InterPro" id="IPR013320">
    <property type="entry name" value="ConA-like_dom_sf"/>
</dbReference>
<gene>
    <name evidence="3" type="ORF">ICL16_29535</name>
</gene>
<feature type="transmembrane region" description="Helical" evidence="1">
    <location>
        <begin position="414"/>
        <end position="434"/>
    </location>
</feature>
<evidence type="ECO:0000259" key="2">
    <source>
        <dbReference type="Pfam" id="PF04892"/>
    </source>
</evidence>
<comment type="caution">
    <text evidence="3">The sequence shown here is derived from an EMBL/GenBank/DDBJ whole genome shotgun (WGS) entry which is preliminary data.</text>
</comment>
<proteinExistence type="predicted"/>
<dbReference type="Pfam" id="PF04892">
    <property type="entry name" value="VanZ"/>
    <property type="match status" value="1"/>
</dbReference>
<dbReference type="Pfam" id="PF13385">
    <property type="entry name" value="Laminin_G_3"/>
    <property type="match status" value="1"/>
</dbReference>
<feature type="transmembrane region" description="Helical" evidence="1">
    <location>
        <begin position="469"/>
        <end position="488"/>
    </location>
</feature>
<evidence type="ECO:0000313" key="4">
    <source>
        <dbReference type="Proteomes" id="UP000629098"/>
    </source>
</evidence>
<dbReference type="EMBL" id="JACXAE010000086">
    <property type="protein sequence ID" value="MBD2776090.1"/>
    <property type="molecule type" value="Genomic_DNA"/>
</dbReference>
<keyword evidence="1" id="KW-0472">Membrane</keyword>
<feature type="transmembrane region" description="Helical" evidence="1">
    <location>
        <begin position="164"/>
        <end position="181"/>
    </location>
</feature>
<organism evidence="3 4">
    <name type="scientific">Iningainema tapete BLCC-T55</name>
    <dbReference type="NCBI Taxonomy" id="2748662"/>
    <lineage>
        <taxon>Bacteria</taxon>
        <taxon>Bacillati</taxon>
        <taxon>Cyanobacteriota</taxon>
        <taxon>Cyanophyceae</taxon>
        <taxon>Nostocales</taxon>
        <taxon>Scytonemataceae</taxon>
        <taxon>Iningainema tapete</taxon>
    </lineage>
</organism>
<dbReference type="AlphaFoldDB" id="A0A8J6XG20"/>
<sequence length="493" mass="55671">MKRGNIFSSVFNLSEQPVSLIDIILVFFSSILVILATLYPFNFSFNSNLSWQQLIESFNNTSLFQDQVNNVLLFMPVGFTVTNVLQKTRMKPIVKIFIVILASAGLSFTVELLQVFLPSRQPTPEDILNNTIGGCFGFLSFYTYNSRTITHQNIRVRHSAQKITAFFAGYIFLTFILAILWQNTTNLSTWSLNYHLLLGNEQIGDRPWQGYIYKVDIADKSVTEKEVSQIFTDETYFTNIGDSLLASYQLNNECCYQDQTGKLSRLVWRGKPTETQFGEGVFFNSTNWLESSAAVTSLNKKISETSEFTISTTVASGNTNQTGPARIVSISRNSVRRNFTLGQQGSDLDLRIRTPITGKNGSEFKLNVPGIFADTNPHHIVVTYSKATVQVYVDKLQNYYSFNLLELMPKEHKIFYYALTFIPLGFCLALVTTLAKRRVIFYRLLLLNGIILPSVILESVLVSESGKSISLNSIILSVFFTTVTMLLFKVRSA</sequence>
<dbReference type="Gene3D" id="2.60.120.200">
    <property type="match status" value="1"/>
</dbReference>
<feature type="transmembrane region" description="Helical" evidence="1">
    <location>
        <begin position="127"/>
        <end position="144"/>
    </location>
</feature>
<protein>
    <submittedName>
        <fullName evidence="3">VanZ family protein</fullName>
    </submittedName>
</protein>
<dbReference type="InterPro" id="IPR006976">
    <property type="entry name" value="VanZ-like"/>
</dbReference>
<dbReference type="NCBIfam" id="NF037970">
    <property type="entry name" value="vanZ_1"/>
    <property type="match status" value="1"/>
</dbReference>